<gene>
    <name evidence="1" type="ORF">MHPYR_40010</name>
</gene>
<dbReference type="AlphaFoldDB" id="A0A1Y5PM72"/>
<evidence type="ECO:0000313" key="1">
    <source>
        <dbReference type="EMBL" id="SBS77008.1"/>
    </source>
</evidence>
<accession>A0A1Y5PM72</accession>
<protein>
    <submittedName>
        <fullName evidence="1">Uncharacterized protein</fullName>
    </submittedName>
</protein>
<organism evidence="1">
    <name type="scientific">uncultured Mycobacterium sp</name>
    <dbReference type="NCBI Taxonomy" id="171292"/>
    <lineage>
        <taxon>Bacteria</taxon>
        <taxon>Bacillati</taxon>
        <taxon>Actinomycetota</taxon>
        <taxon>Actinomycetes</taxon>
        <taxon>Mycobacteriales</taxon>
        <taxon>Mycobacteriaceae</taxon>
        <taxon>Mycobacterium</taxon>
        <taxon>environmental samples</taxon>
    </lineage>
</organism>
<reference evidence="1" key="1">
    <citation type="submission" date="2016-03" db="EMBL/GenBank/DDBJ databases">
        <authorList>
            <person name="Ploux O."/>
        </authorList>
    </citation>
    <scope>NUCLEOTIDE SEQUENCE</scope>
    <source>
        <strain evidence="1">UC10</strain>
    </source>
</reference>
<name>A0A1Y5PM72_9MYCO</name>
<proteinExistence type="predicted"/>
<sequence length="69" mass="7021">MMTWSGILEKTAAGLGAVALPVVFAIAEAEQAAADPGIDWGSPGQVRNAWCPGDPPGHWKGGPHGIPCT</sequence>
<dbReference type="EMBL" id="FLQS01000034">
    <property type="protein sequence ID" value="SBS77008.1"/>
    <property type="molecule type" value="Genomic_DNA"/>
</dbReference>